<keyword evidence="3" id="KW-0808">Transferase</keyword>
<evidence type="ECO:0000256" key="1">
    <source>
        <dbReference type="ARBA" id="ARBA00012261"/>
    </source>
</evidence>
<dbReference type="PANTHER" id="PTHR11138">
    <property type="entry name" value="METHIONYL-TRNA FORMYLTRANSFERASE"/>
    <property type="match status" value="1"/>
</dbReference>
<dbReference type="GO" id="GO:0005829">
    <property type="term" value="C:cytosol"/>
    <property type="evidence" value="ECO:0007669"/>
    <property type="project" value="TreeGrafter"/>
</dbReference>
<dbReference type="CDD" id="cd08646">
    <property type="entry name" value="FMT_core_Met-tRNA-FMT_N"/>
    <property type="match status" value="1"/>
</dbReference>
<dbReference type="InterPro" id="IPR036477">
    <property type="entry name" value="Formyl_transf_N_sf"/>
</dbReference>
<feature type="non-terminal residue" evidence="3">
    <location>
        <position position="116"/>
    </location>
</feature>
<dbReference type="GO" id="GO:0004479">
    <property type="term" value="F:methionyl-tRNA formyltransferase activity"/>
    <property type="evidence" value="ECO:0007669"/>
    <property type="project" value="UniProtKB-EC"/>
</dbReference>
<accession>A0A2T1GES1</accession>
<dbReference type="Proteomes" id="UP000238937">
    <property type="component" value="Unassembled WGS sequence"/>
</dbReference>
<dbReference type="AlphaFoldDB" id="A0A2T1GES1"/>
<dbReference type="InterPro" id="IPR041711">
    <property type="entry name" value="Met-tRNA-FMT_N"/>
</dbReference>
<evidence type="ECO:0000313" key="4">
    <source>
        <dbReference type="Proteomes" id="UP000238937"/>
    </source>
</evidence>
<name>A0A2T1GES1_9CYAN</name>
<comment type="caution">
    <text evidence="3">The sequence shown here is derived from an EMBL/GenBank/DDBJ whole genome shotgun (WGS) entry which is preliminary data.</text>
</comment>
<dbReference type="InterPro" id="IPR002376">
    <property type="entry name" value="Formyl_transf_N"/>
</dbReference>
<dbReference type="EC" id="2.1.2.9" evidence="1"/>
<organism evidence="3 4">
    <name type="scientific">Chamaesiphon polymorphus CCALA 037</name>
    <dbReference type="NCBI Taxonomy" id="2107692"/>
    <lineage>
        <taxon>Bacteria</taxon>
        <taxon>Bacillati</taxon>
        <taxon>Cyanobacteriota</taxon>
        <taxon>Cyanophyceae</taxon>
        <taxon>Gomontiellales</taxon>
        <taxon>Chamaesiphonaceae</taxon>
        <taxon>Chamaesiphon</taxon>
    </lineage>
</organism>
<dbReference type="RefSeq" id="WP_281261354.1">
    <property type="nucleotide sequence ID" value="NZ_PVWO01000147.1"/>
</dbReference>
<dbReference type="Pfam" id="PF00551">
    <property type="entry name" value="Formyl_trans_N"/>
    <property type="match status" value="1"/>
</dbReference>
<proteinExistence type="predicted"/>
<dbReference type="EMBL" id="PVWO01000147">
    <property type="protein sequence ID" value="PSB56071.1"/>
    <property type="molecule type" value="Genomic_DNA"/>
</dbReference>
<dbReference type="Gene3D" id="3.40.50.12230">
    <property type="match status" value="1"/>
</dbReference>
<gene>
    <name evidence="3" type="ORF">C7B77_13085</name>
</gene>
<feature type="domain" description="Formyl transferase N-terminal" evidence="2">
    <location>
        <begin position="1"/>
        <end position="116"/>
    </location>
</feature>
<keyword evidence="4" id="KW-1185">Reference proteome</keyword>
<dbReference type="SUPFAM" id="SSF53328">
    <property type="entry name" value="Formyltransferase"/>
    <property type="match status" value="1"/>
</dbReference>
<protein>
    <recommendedName>
        <fullName evidence="1">methionyl-tRNA formyltransferase</fullName>
        <ecNumber evidence="1">2.1.2.9</ecNumber>
    </recommendedName>
</protein>
<reference evidence="3 4" key="1">
    <citation type="submission" date="2018-03" db="EMBL/GenBank/DDBJ databases">
        <title>The ancient ancestry and fast evolution of plastids.</title>
        <authorList>
            <person name="Moore K.R."/>
            <person name="Magnabosco C."/>
            <person name="Momper L."/>
            <person name="Gold D.A."/>
            <person name="Bosak T."/>
            <person name="Fournier G.P."/>
        </authorList>
    </citation>
    <scope>NUCLEOTIDE SEQUENCE [LARGE SCALE GENOMIC DNA]</scope>
    <source>
        <strain evidence="3 4">CCALA 037</strain>
    </source>
</reference>
<dbReference type="PANTHER" id="PTHR11138:SF5">
    <property type="entry name" value="METHIONYL-TRNA FORMYLTRANSFERASE, MITOCHONDRIAL"/>
    <property type="match status" value="1"/>
</dbReference>
<sequence length="116" mass="12867">MRIVFFGTPQFAIPTLEKLLAELQFQVVGVVTQPDKNRGRGNKLSPSPIKELAVAHNLPIWQPARIKKDPETIEALRQLGADLFVVVAYGQILSQEILDLPKLGCINVHGSLLPQY</sequence>
<evidence type="ECO:0000313" key="3">
    <source>
        <dbReference type="EMBL" id="PSB56071.1"/>
    </source>
</evidence>
<evidence type="ECO:0000259" key="2">
    <source>
        <dbReference type="Pfam" id="PF00551"/>
    </source>
</evidence>